<dbReference type="AlphaFoldDB" id="A0A0J6FIV6"/>
<protein>
    <submittedName>
        <fullName evidence="13">RING-7 protein</fullName>
    </submittedName>
</protein>
<dbReference type="OrthoDB" id="8062037at2759"/>
<dbReference type="Proteomes" id="UP000054567">
    <property type="component" value="Unassembled WGS sequence"/>
</dbReference>
<dbReference type="GO" id="GO:0016020">
    <property type="term" value="C:membrane"/>
    <property type="evidence" value="ECO:0007669"/>
    <property type="project" value="UniProtKB-SubCell"/>
</dbReference>
<feature type="region of interest" description="Disordered" evidence="9">
    <location>
        <begin position="183"/>
        <end position="225"/>
    </location>
</feature>
<evidence type="ECO:0000256" key="8">
    <source>
        <dbReference type="PROSITE-ProRule" id="PRU00175"/>
    </source>
</evidence>
<feature type="region of interest" description="Disordered" evidence="9">
    <location>
        <begin position="297"/>
        <end position="386"/>
    </location>
</feature>
<keyword evidence="6 10" id="KW-1133">Transmembrane helix</keyword>
<reference evidence="14" key="3">
    <citation type="journal article" date="2010" name="Genome Res.">
        <title>Population genomic sequencing of Coccidioides fungi reveals recent hybridization and transposon control.</title>
        <authorList>
            <person name="Neafsey D.E."/>
            <person name="Barker B.M."/>
            <person name="Sharpton T.J."/>
            <person name="Stajich J.E."/>
            <person name="Park D.J."/>
            <person name="Whiston E."/>
            <person name="Hung C.-Y."/>
            <person name="McMahan C."/>
            <person name="White J."/>
            <person name="Sykes S."/>
            <person name="Heiman D."/>
            <person name="Young S."/>
            <person name="Zeng Q."/>
            <person name="Abouelleil A."/>
            <person name="Aftuck L."/>
            <person name="Bessette D."/>
            <person name="Brown A."/>
            <person name="FitzGerald M."/>
            <person name="Lui A."/>
            <person name="Macdonald J.P."/>
            <person name="Priest M."/>
            <person name="Orbach M.J."/>
            <person name="Galgiani J.N."/>
            <person name="Kirkland T.N."/>
            <person name="Cole G.T."/>
            <person name="Birren B.W."/>
            <person name="Henn M.R."/>
            <person name="Taylor J.W."/>
            <person name="Rounsley S.D."/>
        </authorList>
    </citation>
    <scope>NUCLEOTIDE SEQUENCE [LARGE SCALE GENOMIC DNA]</scope>
    <source>
        <strain evidence="14">RMSCC 3488</strain>
    </source>
</reference>
<dbReference type="SUPFAM" id="SSF57850">
    <property type="entry name" value="RING/U-box"/>
    <property type="match status" value="1"/>
</dbReference>
<dbReference type="SMART" id="SM00184">
    <property type="entry name" value="RING"/>
    <property type="match status" value="1"/>
</dbReference>
<accession>A0A0J6FIV6</accession>
<comment type="subcellular location">
    <subcellularLocation>
        <location evidence="1">Membrane</location>
    </subcellularLocation>
</comment>
<dbReference type="Gene3D" id="3.30.40.10">
    <property type="entry name" value="Zinc/RING finger domain, C3HC4 (zinc finger)"/>
    <property type="match status" value="1"/>
</dbReference>
<feature type="transmembrane region" description="Helical" evidence="10">
    <location>
        <begin position="234"/>
        <end position="256"/>
    </location>
</feature>
<keyword evidence="7 10" id="KW-0472">Membrane</keyword>
<sequence length="561" mass="60593">MPFSSSHSSRSSLSSSSSSHVLLRLICQSLLLLVSFVAAQEAFPTDDSIVTPPLGAPQFFLYTRQFALDPAFLVPLTKSMSDAPPSDFNVTGTLVDVSPENANNLNEDQIALVSCDDSAYPGNQKVKDTLKELISNNPTAGATILYTERDRYHCEYTADMSLPPYPNIFTLTRASIAQELQNKLKSSPTGSSSIVAEDPSPSETGVGAIETGGSSSPLERDRGNTGPTTSVAMIILYSVTGVITLLFLGVILTGAVRAHMHPERYGPRNIIGRPRQSRAKGLARAMLETLPIVKFGDLDEPTAQPGAAKAGDVEMGSSQGGGPEEQKKGGHKAKGASEEDGMSQRSQTSAADHDRNLSGRDDGHIGPASSSRAGTPDGPEPAGETTLGCPICTDDFEKGQDVRLLPCDHKFHPECIDPWLVNVSGTCPLCRIDLHPHDEDEQQLENPDEQPAEDDGRLPPPLRDNRGPGNEPEGTRDRRRRRRSLATYIQSTINAMPPNDASIEQRLEAVRRLRSPQQPEGAQTAATGAIGASSENRRSRRFSTMLLDSFRIHTRRHGEEM</sequence>
<evidence type="ECO:0000256" key="6">
    <source>
        <dbReference type="ARBA" id="ARBA00022989"/>
    </source>
</evidence>
<evidence type="ECO:0000256" key="1">
    <source>
        <dbReference type="ARBA" id="ARBA00004370"/>
    </source>
</evidence>
<evidence type="ECO:0000256" key="4">
    <source>
        <dbReference type="ARBA" id="ARBA00022771"/>
    </source>
</evidence>
<evidence type="ECO:0000256" key="11">
    <source>
        <dbReference type="SAM" id="SignalP"/>
    </source>
</evidence>
<keyword evidence="3" id="KW-0479">Metal-binding</keyword>
<dbReference type="GO" id="GO:0008270">
    <property type="term" value="F:zinc ion binding"/>
    <property type="evidence" value="ECO:0007669"/>
    <property type="project" value="UniProtKB-KW"/>
</dbReference>
<dbReference type="EMBL" id="DS268111">
    <property type="protein sequence ID" value="KMM69345.1"/>
    <property type="molecule type" value="Genomic_DNA"/>
</dbReference>
<feature type="region of interest" description="Disordered" evidence="9">
    <location>
        <begin position="439"/>
        <end position="481"/>
    </location>
</feature>
<feature type="chain" id="PRO_5005271042" evidence="11">
    <location>
        <begin position="40"/>
        <end position="561"/>
    </location>
</feature>
<evidence type="ECO:0000256" key="10">
    <source>
        <dbReference type="SAM" id="Phobius"/>
    </source>
</evidence>
<keyword evidence="4 8" id="KW-0863">Zinc-finger</keyword>
<dbReference type="PANTHER" id="PTHR46539:SF1">
    <property type="entry name" value="E3 UBIQUITIN-PROTEIN LIGASE ATL42"/>
    <property type="match status" value="1"/>
</dbReference>
<evidence type="ECO:0000313" key="13">
    <source>
        <dbReference type="EMBL" id="KMM69345.1"/>
    </source>
</evidence>
<feature type="domain" description="RING-type" evidence="12">
    <location>
        <begin position="389"/>
        <end position="431"/>
    </location>
</feature>
<evidence type="ECO:0000256" key="9">
    <source>
        <dbReference type="SAM" id="MobiDB-lite"/>
    </source>
</evidence>
<dbReference type="Pfam" id="PF13639">
    <property type="entry name" value="zf-RING_2"/>
    <property type="match status" value="1"/>
</dbReference>
<reference evidence="14" key="2">
    <citation type="journal article" date="2009" name="Genome Res.">
        <title>Comparative genomic analyses of the human fungal pathogens Coccidioides and their relatives.</title>
        <authorList>
            <person name="Sharpton T.J."/>
            <person name="Stajich J.E."/>
            <person name="Rounsley S.D."/>
            <person name="Gardner M.J."/>
            <person name="Wortman J.R."/>
            <person name="Jordar V.S."/>
            <person name="Maiti R."/>
            <person name="Kodira C.D."/>
            <person name="Neafsey D.E."/>
            <person name="Zeng Q."/>
            <person name="Hung C.-Y."/>
            <person name="McMahan C."/>
            <person name="Muszewska A."/>
            <person name="Grynberg M."/>
            <person name="Mandel M.A."/>
            <person name="Kellner E.M."/>
            <person name="Barker B.M."/>
            <person name="Galgiani J.N."/>
            <person name="Orbach M.J."/>
            <person name="Kirkland T.N."/>
            <person name="Cole G.T."/>
            <person name="Henn M.R."/>
            <person name="Birren B.W."/>
            <person name="Taylor J.W."/>
        </authorList>
    </citation>
    <scope>NUCLEOTIDE SEQUENCE [LARGE SCALE GENOMIC DNA]</scope>
    <source>
        <strain evidence="14">RMSCC 3488</strain>
    </source>
</reference>
<reference evidence="13 14" key="1">
    <citation type="submission" date="2007-06" db="EMBL/GenBank/DDBJ databases">
        <title>The Genome Sequence of Coccidioides posadasii RMSCC_3488.</title>
        <authorList>
            <consortium name="Coccidioides Genome Resources Consortium"/>
            <consortium name="The Broad Institute Genome Sequencing Platform"/>
            <person name="Henn M.R."/>
            <person name="Sykes S."/>
            <person name="Young S."/>
            <person name="Jaffe D."/>
            <person name="Berlin A."/>
            <person name="Alvarez P."/>
            <person name="Butler J."/>
            <person name="Gnerre S."/>
            <person name="Grabherr M."/>
            <person name="Mauceli E."/>
            <person name="Brockman W."/>
            <person name="Kodira C."/>
            <person name="Alvarado L."/>
            <person name="Zeng Q."/>
            <person name="Crawford M."/>
            <person name="Antoine C."/>
            <person name="Devon K."/>
            <person name="Galgiani J."/>
            <person name="Orsborn K."/>
            <person name="Lewis M.L."/>
            <person name="Nusbaum C."/>
            <person name="Galagan J."/>
            <person name="Birren B."/>
        </authorList>
    </citation>
    <scope>NUCLEOTIDE SEQUENCE [LARGE SCALE GENOMIC DNA]</scope>
    <source>
        <strain evidence="13 14">RMSCC 3488</strain>
    </source>
</reference>
<evidence type="ECO:0000259" key="12">
    <source>
        <dbReference type="PROSITE" id="PS50089"/>
    </source>
</evidence>
<dbReference type="PROSITE" id="PS50089">
    <property type="entry name" value="ZF_RING_2"/>
    <property type="match status" value="1"/>
</dbReference>
<dbReference type="PANTHER" id="PTHR46539">
    <property type="entry name" value="E3 UBIQUITIN-PROTEIN LIGASE ATL42"/>
    <property type="match status" value="1"/>
</dbReference>
<evidence type="ECO:0000256" key="3">
    <source>
        <dbReference type="ARBA" id="ARBA00022723"/>
    </source>
</evidence>
<feature type="compositionally biased region" description="Polar residues" evidence="9">
    <location>
        <begin position="183"/>
        <end position="194"/>
    </location>
</feature>
<dbReference type="CDD" id="cd16454">
    <property type="entry name" value="RING-H2_PA-TM-RING"/>
    <property type="match status" value="1"/>
</dbReference>
<evidence type="ECO:0000256" key="7">
    <source>
        <dbReference type="ARBA" id="ARBA00023136"/>
    </source>
</evidence>
<feature type="compositionally biased region" description="Basic and acidic residues" evidence="9">
    <location>
        <begin position="351"/>
        <end position="364"/>
    </location>
</feature>
<evidence type="ECO:0000256" key="2">
    <source>
        <dbReference type="ARBA" id="ARBA00022692"/>
    </source>
</evidence>
<keyword evidence="2 10" id="KW-0812">Transmembrane</keyword>
<keyword evidence="5" id="KW-0862">Zinc</keyword>
<evidence type="ECO:0000256" key="5">
    <source>
        <dbReference type="ARBA" id="ARBA00022833"/>
    </source>
</evidence>
<gene>
    <name evidence="13" type="ORF">CPAG_05662</name>
</gene>
<feature type="region of interest" description="Disordered" evidence="9">
    <location>
        <begin position="514"/>
        <end position="540"/>
    </location>
</feature>
<feature type="compositionally biased region" description="Acidic residues" evidence="9">
    <location>
        <begin position="439"/>
        <end position="453"/>
    </location>
</feature>
<keyword evidence="11" id="KW-0732">Signal</keyword>
<organism evidence="13 14">
    <name type="scientific">Coccidioides posadasii RMSCC 3488</name>
    <dbReference type="NCBI Taxonomy" id="454284"/>
    <lineage>
        <taxon>Eukaryota</taxon>
        <taxon>Fungi</taxon>
        <taxon>Dikarya</taxon>
        <taxon>Ascomycota</taxon>
        <taxon>Pezizomycotina</taxon>
        <taxon>Eurotiomycetes</taxon>
        <taxon>Eurotiomycetidae</taxon>
        <taxon>Onygenales</taxon>
        <taxon>Onygenaceae</taxon>
        <taxon>Coccidioides</taxon>
    </lineage>
</organism>
<feature type="signal peptide" evidence="11">
    <location>
        <begin position="1"/>
        <end position="39"/>
    </location>
</feature>
<dbReference type="VEuPathDB" id="FungiDB:CPAG_05662"/>
<evidence type="ECO:0000313" key="14">
    <source>
        <dbReference type="Proteomes" id="UP000054567"/>
    </source>
</evidence>
<dbReference type="InterPro" id="IPR013083">
    <property type="entry name" value="Znf_RING/FYVE/PHD"/>
</dbReference>
<name>A0A0J6FIV6_COCPO</name>
<feature type="compositionally biased region" description="Low complexity" evidence="9">
    <location>
        <begin position="521"/>
        <end position="532"/>
    </location>
</feature>
<dbReference type="InterPro" id="IPR001841">
    <property type="entry name" value="Znf_RING"/>
</dbReference>
<proteinExistence type="predicted"/>